<protein>
    <recommendedName>
        <fullName evidence="3">DUF4352 domain-containing protein</fullName>
    </recommendedName>
</protein>
<organism evidence="1 2">
    <name type="scientific">Hydrogenivirga caldilitoris</name>
    <dbReference type="NCBI Taxonomy" id="246264"/>
    <lineage>
        <taxon>Bacteria</taxon>
        <taxon>Pseudomonadati</taxon>
        <taxon>Aquificota</taxon>
        <taxon>Aquificia</taxon>
        <taxon>Aquificales</taxon>
        <taxon>Aquificaceae</taxon>
        <taxon>Hydrogenivirga</taxon>
    </lineage>
</organism>
<keyword evidence="2" id="KW-1185">Reference proteome</keyword>
<sequence length="238" mass="26303">MSFDVKNTAPLGGPSLYLRSMRYALLLIVPLFLLSCAQRVLVPVGNGIKADPKTYTALYEDGNVEVVVKANAWKGYPSDLSSYVVPLYVEVVNKSDREVWIDFKDMLLTDERGNQYNALSPKDAAEIAKRGGRVGVSFGLSYGTPWWGLGWWAPAYTGDEGSDVVKYALIPGRIEPGSKLRGFVYFQPLPDEVEGVTFKLTYWIEGRPVSVKFPYKVVKDGKGSSSNGSKEDRAENSL</sequence>
<reference evidence="1 2" key="1">
    <citation type="submission" date="2018-10" db="EMBL/GenBank/DDBJ databases">
        <title>Genomic Encyclopedia of Archaeal and Bacterial Type Strains, Phase II (KMG-II): from individual species to whole genera.</title>
        <authorList>
            <person name="Goeker M."/>
        </authorList>
    </citation>
    <scope>NUCLEOTIDE SEQUENCE [LARGE SCALE GENOMIC DNA]</scope>
    <source>
        <strain evidence="1 2">DSM 16510</strain>
    </source>
</reference>
<evidence type="ECO:0000313" key="2">
    <source>
        <dbReference type="Proteomes" id="UP000267841"/>
    </source>
</evidence>
<dbReference type="AlphaFoldDB" id="A0A497XSQ0"/>
<dbReference type="EMBL" id="RCCJ01000001">
    <property type="protein sequence ID" value="RLJ70152.1"/>
    <property type="molecule type" value="Genomic_DNA"/>
</dbReference>
<comment type="caution">
    <text evidence="1">The sequence shown here is derived from an EMBL/GenBank/DDBJ whole genome shotgun (WGS) entry which is preliminary data.</text>
</comment>
<evidence type="ECO:0008006" key="3">
    <source>
        <dbReference type="Google" id="ProtNLM"/>
    </source>
</evidence>
<name>A0A497XSQ0_9AQUI</name>
<gene>
    <name evidence="1" type="ORF">BCF55_0416</name>
</gene>
<accession>A0A497XSQ0</accession>
<evidence type="ECO:0000313" key="1">
    <source>
        <dbReference type="EMBL" id="RLJ70152.1"/>
    </source>
</evidence>
<dbReference type="Proteomes" id="UP000267841">
    <property type="component" value="Unassembled WGS sequence"/>
</dbReference>
<proteinExistence type="predicted"/>